<feature type="domain" description="Gfo/Idh/MocA-like oxidoreductase N-terminal" evidence="1">
    <location>
        <begin position="7"/>
        <end position="123"/>
    </location>
</feature>
<dbReference type="Proteomes" id="UP000199622">
    <property type="component" value="Unassembled WGS sequence"/>
</dbReference>
<dbReference type="SUPFAM" id="SSF51735">
    <property type="entry name" value="NAD(P)-binding Rossmann-fold domains"/>
    <property type="match status" value="1"/>
</dbReference>
<dbReference type="PANTHER" id="PTHR43249:SF1">
    <property type="entry name" value="D-GLUCOSIDE 3-DEHYDROGENASE"/>
    <property type="match status" value="1"/>
</dbReference>
<evidence type="ECO:0000259" key="2">
    <source>
        <dbReference type="Pfam" id="PF22725"/>
    </source>
</evidence>
<dbReference type="Gene3D" id="3.40.50.720">
    <property type="entry name" value="NAD(P)-binding Rossmann-like Domain"/>
    <property type="match status" value="1"/>
</dbReference>
<dbReference type="InterPro" id="IPR055170">
    <property type="entry name" value="GFO_IDH_MocA-like_dom"/>
</dbReference>
<dbReference type="InterPro" id="IPR052515">
    <property type="entry name" value="Gfo/Idh/MocA_Oxidoreductase"/>
</dbReference>
<dbReference type="STRING" id="208445.SAMN04489727_6546"/>
<evidence type="ECO:0000259" key="1">
    <source>
        <dbReference type="Pfam" id="PF01408"/>
    </source>
</evidence>
<dbReference type="AlphaFoldDB" id="A0A1H4Y792"/>
<evidence type="ECO:0000313" key="4">
    <source>
        <dbReference type="Proteomes" id="UP000199622"/>
    </source>
</evidence>
<dbReference type="InterPro" id="IPR036291">
    <property type="entry name" value="NAD(P)-bd_dom_sf"/>
</dbReference>
<dbReference type="PANTHER" id="PTHR43249">
    <property type="entry name" value="UDP-N-ACETYL-2-AMINO-2-DEOXY-D-GLUCURONATE OXIDASE"/>
    <property type="match status" value="1"/>
</dbReference>
<gene>
    <name evidence="3" type="ORF">SAMN04489727_6546</name>
</gene>
<accession>A0A1H4Y792</accession>
<keyword evidence="4" id="KW-1185">Reference proteome</keyword>
<dbReference type="OrthoDB" id="9815825at2"/>
<dbReference type="Pfam" id="PF22725">
    <property type="entry name" value="GFO_IDH_MocA_C3"/>
    <property type="match status" value="1"/>
</dbReference>
<dbReference type="Pfam" id="PF01408">
    <property type="entry name" value="GFO_IDH_MocA"/>
    <property type="match status" value="1"/>
</dbReference>
<dbReference type="SUPFAM" id="SSF55347">
    <property type="entry name" value="Glyceraldehyde-3-phosphate dehydrogenase-like, C-terminal domain"/>
    <property type="match status" value="1"/>
</dbReference>
<sequence>MPARIHRTAIVGTGAIANAHASAVRAAGERARLVAVVDLDLGRARAFAAEHGVPRKYPNLTEQLAHEDVDLVHLCTPPGQHAPLAIECLDAGVTVLVEKPPARSLAEMDELVAAERRSSAQVATVFQHRFGAAAVRLRALTEAGQLGRPLLATCATLWYRDDDYFAVPWRGSWDSEGGGPTMGHGIHQFDLLLSVLGPWREVRALAARQARAVSTEDVSMALVTFACGAVATVVNSVLSPRETSSLRFDYEHATVEVEHLYGYTDEDWTVTPARGHEDALARWPHGKPSSPSSHESQVVAVLDALDRGDPPPVTSADARNTMEFIAALYASAFTGQPVQCGEITPESPFYQRMDGTGAPWAVVAR</sequence>
<dbReference type="GO" id="GO:0000166">
    <property type="term" value="F:nucleotide binding"/>
    <property type="evidence" value="ECO:0007669"/>
    <property type="project" value="InterPro"/>
</dbReference>
<protein>
    <submittedName>
        <fullName evidence="3">Predicted dehydrogenase</fullName>
    </submittedName>
</protein>
<proteinExistence type="predicted"/>
<reference evidence="4" key="1">
    <citation type="submission" date="2016-10" db="EMBL/GenBank/DDBJ databases">
        <authorList>
            <person name="Varghese N."/>
            <person name="Submissions S."/>
        </authorList>
    </citation>
    <scope>NUCLEOTIDE SEQUENCE [LARGE SCALE GENOMIC DNA]</scope>
    <source>
        <strain evidence="4">DSM 44544</strain>
    </source>
</reference>
<dbReference type="Gene3D" id="3.30.360.10">
    <property type="entry name" value="Dihydrodipicolinate Reductase, domain 2"/>
    <property type="match status" value="1"/>
</dbReference>
<name>A0A1H4Y792_9PSEU</name>
<evidence type="ECO:0000313" key="3">
    <source>
        <dbReference type="EMBL" id="SED13001.1"/>
    </source>
</evidence>
<dbReference type="RefSeq" id="WP_091314561.1">
    <property type="nucleotide sequence ID" value="NZ_FNSO01000004.1"/>
</dbReference>
<dbReference type="EMBL" id="FNSO01000004">
    <property type="protein sequence ID" value="SED13001.1"/>
    <property type="molecule type" value="Genomic_DNA"/>
</dbReference>
<feature type="domain" description="GFO/IDH/MocA-like oxidoreductase" evidence="2">
    <location>
        <begin position="136"/>
        <end position="250"/>
    </location>
</feature>
<dbReference type="InterPro" id="IPR000683">
    <property type="entry name" value="Gfo/Idh/MocA-like_OxRdtase_N"/>
</dbReference>
<organism evidence="3 4">
    <name type="scientific">Amycolatopsis tolypomycina</name>
    <dbReference type="NCBI Taxonomy" id="208445"/>
    <lineage>
        <taxon>Bacteria</taxon>
        <taxon>Bacillati</taxon>
        <taxon>Actinomycetota</taxon>
        <taxon>Actinomycetes</taxon>
        <taxon>Pseudonocardiales</taxon>
        <taxon>Pseudonocardiaceae</taxon>
        <taxon>Amycolatopsis</taxon>
    </lineage>
</organism>